<comment type="function">
    <text evidence="2">Hydrolyzes RNA 2',3'-cyclic phosphodiester to an RNA 2'-phosphomonoester.</text>
</comment>
<dbReference type="NCBIfam" id="TIGR02258">
    <property type="entry name" value="2_5_ligase"/>
    <property type="match status" value="1"/>
</dbReference>
<comment type="similarity">
    <text evidence="2">Belongs to the 2H phosphoesterase superfamily. ThpR family.</text>
</comment>
<name>A0A8I1KJ51_9HYPH</name>
<gene>
    <name evidence="4" type="primary">thpR</name>
    <name evidence="4" type="ORF">JDN41_02825</name>
</gene>
<organism evidence="4 5">
    <name type="scientific">Rhodomicrobium udaipurense</name>
    <dbReference type="NCBI Taxonomy" id="1202716"/>
    <lineage>
        <taxon>Bacteria</taxon>
        <taxon>Pseudomonadati</taxon>
        <taxon>Pseudomonadota</taxon>
        <taxon>Alphaproteobacteria</taxon>
        <taxon>Hyphomicrobiales</taxon>
        <taxon>Hyphomicrobiaceae</taxon>
        <taxon>Rhodomicrobium</taxon>
    </lineage>
</organism>
<feature type="short sequence motif" description="HXTX 2" evidence="2">
    <location>
        <begin position="120"/>
        <end position="123"/>
    </location>
</feature>
<dbReference type="SUPFAM" id="SSF55144">
    <property type="entry name" value="LigT-like"/>
    <property type="match status" value="1"/>
</dbReference>
<sequence>MPRLFTGLELPHDVVGHLSGLRAGLSGASWIDAENYHITLRFVGDITDAQANDFADALADIRFESFDIAVSGLGSFGGNKPRSLWAGVKAFPALETLQRAHERAARAAGLPPEPRNFTPHVTLARLRNVSPFAAADYLARHGGFACEPFTVSRFVLFSSRPNQGGGPYVVEEAYSAWDAHFAEDEELFAHPHGQVFPSTQSR</sequence>
<dbReference type="AlphaFoldDB" id="A0A8I1KJ51"/>
<dbReference type="EMBL" id="JAEMUK010000006">
    <property type="protein sequence ID" value="MBJ7542486.1"/>
    <property type="molecule type" value="Genomic_DNA"/>
</dbReference>
<dbReference type="InterPro" id="IPR014051">
    <property type="entry name" value="Phosphoesterase_HXTX"/>
</dbReference>
<dbReference type="InterPro" id="IPR009097">
    <property type="entry name" value="Cyclic_Pdiesterase"/>
</dbReference>
<protein>
    <recommendedName>
        <fullName evidence="2">RNA 2',3'-cyclic phosphodiesterase</fullName>
        <shortName evidence="2">RNA 2',3'-CPDase</shortName>
        <ecNumber evidence="2">3.1.4.58</ecNumber>
    </recommendedName>
</protein>
<comment type="caution">
    <text evidence="4">The sequence shown here is derived from an EMBL/GenBank/DDBJ whole genome shotgun (WGS) entry which is preliminary data.</text>
</comment>
<evidence type="ECO:0000313" key="5">
    <source>
        <dbReference type="Proteomes" id="UP000623250"/>
    </source>
</evidence>
<evidence type="ECO:0000259" key="3">
    <source>
        <dbReference type="Pfam" id="PF02834"/>
    </source>
</evidence>
<dbReference type="EC" id="3.1.4.58" evidence="2"/>
<comment type="catalytic activity">
    <reaction evidence="2">
        <text>a 3'-end 2',3'-cyclophospho-ribonucleotide-RNA + H2O = a 3'-end 2'-phospho-ribonucleotide-RNA + H(+)</text>
        <dbReference type="Rhea" id="RHEA:11828"/>
        <dbReference type="Rhea" id="RHEA-COMP:10464"/>
        <dbReference type="Rhea" id="RHEA-COMP:17353"/>
        <dbReference type="ChEBI" id="CHEBI:15377"/>
        <dbReference type="ChEBI" id="CHEBI:15378"/>
        <dbReference type="ChEBI" id="CHEBI:83064"/>
        <dbReference type="ChEBI" id="CHEBI:173113"/>
        <dbReference type="EC" id="3.1.4.58"/>
    </reaction>
</comment>
<dbReference type="Proteomes" id="UP000623250">
    <property type="component" value="Unassembled WGS sequence"/>
</dbReference>
<feature type="domain" description="Phosphoesterase HXTX" evidence="3">
    <location>
        <begin position="93"/>
        <end position="164"/>
    </location>
</feature>
<dbReference type="Pfam" id="PF02834">
    <property type="entry name" value="LigT_PEase"/>
    <property type="match status" value="2"/>
</dbReference>
<feature type="short sequence motif" description="HXTX 1" evidence="2">
    <location>
        <begin position="37"/>
        <end position="40"/>
    </location>
</feature>
<proteinExistence type="inferred from homology"/>
<dbReference type="InterPro" id="IPR004175">
    <property type="entry name" value="RNA_CPDase"/>
</dbReference>
<dbReference type="GO" id="GO:0004113">
    <property type="term" value="F:2',3'-cyclic-nucleotide 3'-phosphodiesterase activity"/>
    <property type="evidence" value="ECO:0007669"/>
    <property type="project" value="InterPro"/>
</dbReference>
<dbReference type="RefSeq" id="WP_037232648.1">
    <property type="nucleotide sequence ID" value="NZ_JAEMUK010000006.1"/>
</dbReference>
<dbReference type="PANTHER" id="PTHR35561:SF1">
    <property type="entry name" value="RNA 2',3'-CYCLIC PHOSPHODIESTERASE"/>
    <property type="match status" value="1"/>
</dbReference>
<keyword evidence="1 2" id="KW-0378">Hydrolase</keyword>
<evidence type="ECO:0000256" key="2">
    <source>
        <dbReference type="HAMAP-Rule" id="MF_01940"/>
    </source>
</evidence>
<feature type="domain" description="Phosphoesterase HXTX" evidence="3">
    <location>
        <begin position="9"/>
        <end position="85"/>
    </location>
</feature>
<dbReference type="HAMAP" id="MF_01940">
    <property type="entry name" value="RNA_CPDase"/>
    <property type="match status" value="1"/>
</dbReference>
<dbReference type="PANTHER" id="PTHR35561">
    <property type="entry name" value="RNA 2',3'-CYCLIC PHOSPHODIESTERASE"/>
    <property type="match status" value="1"/>
</dbReference>
<evidence type="ECO:0000256" key="1">
    <source>
        <dbReference type="ARBA" id="ARBA00022801"/>
    </source>
</evidence>
<accession>A0A8I1KJ51</accession>
<feature type="active site" description="Proton acceptor" evidence="2">
    <location>
        <position position="120"/>
    </location>
</feature>
<evidence type="ECO:0000313" key="4">
    <source>
        <dbReference type="EMBL" id="MBJ7542486.1"/>
    </source>
</evidence>
<dbReference type="GO" id="GO:0008664">
    <property type="term" value="F:RNA 2',3'-cyclic 3'-phosphodiesterase activity"/>
    <property type="evidence" value="ECO:0007669"/>
    <property type="project" value="UniProtKB-EC"/>
</dbReference>
<reference evidence="4 5" key="1">
    <citation type="submission" date="2020-12" db="EMBL/GenBank/DDBJ databases">
        <title>Revised draft genomes of Rhodomicrobium vannielii ATCC 17100 and Rhodomicrobium udaipurense JA643.</title>
        <authorList>
            <person name="Conners E.M."/>
            <person name="Davenport E.J."/>
            <person name="Bose A."/>
        </authorList>
    </citation>
    <scope>NUCLEOTIDE SEQUENCE [LARGE SCALE GENOMIC DNA]</scope>
    <source>
        <strain evidence="4 5">JA643</strain>
    </source>
</reference>
<dbReference type="Gene3D" id="3.90.1140.10">
    <property type="entry name" value="Cyclic phosphodiesterase"/>
    <property type="match status" value="1"/>
</dbReference>
<feature type="active site" description="Proton donor" evidence="2">
    <location>
        <position position="37"/>
    </location>
</feature>
<keyword evidence="5" id="KW-1185">Reference proteome</keyword>